<dbReference type="PROSITE" id="PS50931">
    <property type="entry name" value="HTH_LYSR"/>
    <property type="match status" value="1"/>
</dbReference>
<dbReference type="Gene3D" id="1.10.10.10">
    <property type="entry name" value="Winged helix-like DNA-binding domain superfamily/Winged helix DNA-binding domain"/>
    <property type="match status" value="1"/>
</dbReference>
<dbReference type="EMBL" id="FTOG01000010">
    <property type="protein sequence ID" value="SIT11157.1"/>
    <property type="molecule type" value="Genomic_DNA"/>
</dbReference>
<dbReference type="RefSeq" id="WP_076485819.1">
    <property type="nucleotide sequence ID" value="NZ_FTOG01000010.1"/>
</dbReference>
<evidence type="ECO:0000256" key="3">
    <source>
        <dbReference type="ARBA" id="ARBA00023125"/>
    </source>
</evidence>
<keyword evidence="7" id="KW-1185">Reference proteome</keyword>
<evidence type="ECO:0000256" key="1">
    <source>
        <dbReference type="ARBA" id="ARBA00009437"/>
    </source>
</evidence>
<dbReference type="SUPFAM" id="SSF46785">
    <property type="entry name" value="Winged helix' DNA-binding domain"/>
    <property type="match status" value="1"/>
</dbReference>
<dbReference type="InterPro" id="IPR036390">
    <property type="entry name" value="WH_DNA-bd_sf"/>
</dbReference>
<reference evidence="7" key="1">
    <citation type="submission" date="2017-01" db="EMBL/GenBank/DDBJ databases">
        <authorList>
            <person name="Varghese N."/>
            <person name="Submissions S."/>
        </authorList>
    </citation>
    <scope>NUCLEOTIDE SEQUENCE [LARGE SCALE GENOMIC DNA]</scope>
    <source>
        <strain evidence="7">DSM 19945</strain>
    </source>
</reference>
<evidence type="ECO:0000256" key="4">
    <source>
        <dbReference type="ARBA" id="ARBA00023163"/>
    </source>
</evidence>
<keyword evidence="2" id="KW-0805">Transcription regulation</keyword>
<keyword evidence="4" id="KW-0804">Transcription</keyword>
<dbReference type="InterPro" id="IPR005119">
    <property type="entry name" value="LysR_subst-bd"/>
</dbReference>
<comment type="similarity">
    <text evidence="1">Belongs to the LysR transcriptional regulatory family.</text>
</comment>
<proteinExistence type="inferred from homology"/>
<dbReference type="Gene3D" id="3.40.190.290">
    <property type="match status" value="1"/>
</dbReference>
<evidence type="ECO:0000256" key="2">
    <source>
        <dbReference type="ARBA" id="ARBA00023015"/>
    </source>
</evidence>
<dbReference type="InterPro" id="IPR036388">
    <property type="entry name" value="WH-like_DNA-bd_sf"/>
</dbReference>
<evidence type="ECO:0000259" key="5">
    <source>
        <dbReference type="PROSITE" id="PS50931"/>
    </source>
</evidence>
<dbReference type="PANTHER" id="PTHR30427">
    <property type="entry name" value="TRANSCRIPTIONAL ACTIVATOR PROTEIN LYSR"/>
    <property type="match status" value="1"/>
</dbReference>
<evidence type="ECO:0000313" key="7">
    <source>
        <dbReference type="Proteomes" id="UP000186221"/>
    </source>
</evidence>
<dbReference type="GO" id="GO:0010628">
    <property type="term" value="P:positive regulation of gene expression"/>
    <property type="evidence" value="ECO:0007669"/>
    <property type="project" value="TreeGrafter"/>
</dbReference>
<sequence length="299" mass="32891">MLTLRQIEVIRAILITGTVKGAADLLGVSAPGISRVMKHTESQLGLRLFSRAHGRFAPTEEARGIFSQINEVFAKVENLQSSIDMLKRGESRVFAFASVPSIAQRVLPYAVRRLRERYPDLRMTIDQTKIEESIDYLLLRKGELVANSFKIDHPGLTCLPLGTGRVVALVPEGHELAEEPRVSIHDLAKNPMIGISPSDPYGAIVARPLKDAGLPVDFIIEARFGQTVQALVRQAVGVALIDEFSVADQNLEGLKVIALKEPTTFRTYAVVNSETPRSIFAEELIELLRAEMRAVTTVG</sequence>
<name>A0A1N7PKX2_9RHOB</name>
<dbReference type="SUPFAM" id="SSF53850">
    <property type="entry name" value="Periplasmic binding protein-like II"/>
    <property type="match status" value="1"/>
</dbReference>
<dbReference type="AlphaFoldDB" id="A0A1N7PKX2"/>
<evidence type="ECO:0000313" key="6">
    <source>
        <dbReference type="EMBL" id="SIT11157.1"/>
    </source>
</evidence>
<feature type="domain" description="HTH lysR-type" evidence="5">
    <location>
        <begin position="2"/>
        <end position="59"/>
    </location>
</feature>
<dbReference type="GO" id="GO:0043565">
    <property type="term" value="F:sequence-specific DNA binding"/>
    <property type="evidence" value="ECO:0007669"/>
    <property type="project" value="TreeGrafter"/>
</dbReference>
<dbReference type="Pfam" id="PF03466">
    <property type="entry name" value="LysR_substrate"/>
    <property type="match status" value="1"/>
</dbReference>
<dbReference type="Pfam" id="PF00126">
    <property type="entry name" value="HTH_1"/>
    <property type="match status" value="1"/>
</dbReference>
<keyword evidence="3 6" id="KW-0238">DNA-binding</keyword>
<dbReference type="OrthoDB" id="9815174at2"/>
<gene>
    <name evidence="6" type="ORF">SAMN05421580_11085</name>
</gene>
<dbReference type="Proteomes" id="UP000186221">
    <property type="component" value="Unassembled WGS sequence"/>
</dbReference>
<protein>
    <submittedName>
        <fullName evidence="6">DNA-binding transcriptional regulator, LysR family</fullName>
    </submittedName>
</protein>
<organism evidence="6 7">
    <name type="scientific">Rhodobacter aestuarii</name>
    <dbReference type="NCBI Taxonomy" id="453582"/>
    <lineage>
        <taxon>Bacteria</taxon>
        <taxon>Pseudomonadati</taxon>
        <taxon>Pseudomonadota</taxon>
        <taxon>Alphaproteobacteria</taxon>
        <taxon>Rhodobacterales</taxon>
        <taxon>Rhodobacter group</taxon>
        <taxon>Rhodobacter</taxon>
    </lineage>
</organism>
<accession>A0A1N7PKX2</accession>
<dbReference type="STRING" id="453582.SAMN05421580_11085"/>
<dbReference type="InterPro" id="IPR000847">
    <property type="entry name" value="LysR_HTH_N"/>
</dbReference>
<dbReference type="GO" id="GO:0003700">
    <property type="term" value="F:DNA-binding transcription factor activity"/>
    <property type="evidence" value="ECO:0007669"/>
    <property type="project" value="InterPro"/>
</dbReference>
<dbReference type="PANTHER" id="PTHR30427:SF1">
    <property type="entry name" value="TRANSCRIPTIONAL ACTIVATOR PROTEIN LYSR"/>
    <property type="match status" value="1"/>
</dbReference>